<dbReference type="AlphaFoldDB" id="A0A5B7FFJ4"/>
<reference evidence="1 2" key="1">
    <citation type="submission" date="2019-05" db="EMBL/GenBank/DDBJ databases">
        <title>Another draft genome of Portunus trituberculatus and its Hox gene families provides insights of decapod evolution.</title>
        <authorList>
            <person name="Jeong J.-H."/>
            <person name="Song I."/>
            <person name="Kim S."/>
            <person name="Choi T."/>
            <person name="Kim D."/>
            <person name="Ryu S."/>
            <person name="Kim W."/>
        </authorList>
    </citation>
    <scope>NUCLEOTIDE SEQUENCE [LARGE SCALE GENOMIC DNA]</scope>
    <source>
        <tissue evidence="1">Muscle</tissue>
    </source>
</reference>
<evidence type="ECO:0000313" key="2">
    <source>
        <dbReference type="Proteomes" id="UP000324222"/>
    </source>
</evidence>
<comment type="caution">
    <text evidence="1">The sequence shown here is derived from an EMBL/GenBank/DDBJ whole genome shotgun (WGS) entry which is preliminary data.</text>
</comment>
<accession>A0A5B7FFJ4</accession>
<evidence type="ECO:0000313" key="1">
    <source>
        <dbReference type="EMBL" id="MPC46380.1"/>
    </source>
</evidence>
<sequence>MIGGVVWYGVAGTRGRCEEGNDSWLRGLQPARCPGCHPAHWGHQGPHAVTLLRLTFSISKVSG</sequence>
<dbReference type="Proteomes" id="UP000324222">
    <property type="component" value="Unassembled WGS sequence"/>
</dbReference>
<protein>
    <submittedName>
        <fullName evidence="1">Uncharacterized protein</fullName>
    </submittedName>
</protein>
<name>A0A5B7FFJ4_PORTR</name>
<proteinExistence type="predicted"/>
<organism evidence="1 2">
    <name type="scientific">Portunus trituberculatus</name>
    <name type="common">Swimming crab</name>
    <name type="synonym">Neptunus trituberculatus</name>
    <dbReference type="NCBI Taxonomy" id="210409"/>
    <lineage>
        <taxon>Eukaryota</taxon>
        <taxon>Metazoa</taxon>
        <taxon>Ecdysozoa</taxon>
        <taxon>Arthropoda</taxon>
        <taxon>Crustacea</taxon>
        <taxon>Multicrustacea</taxon>
        <taxon>Malacostraca</taxon>
        <taxon>Eumalacostraca</taxon>
        <taxon>Eucarida</taxon>
        <taxon>Decapoda</taxon>
        <taxon>Pleocyemata</taxon>
        <taxon>Brachyura</taxon>
        <taxon>Eubrachyura</taxon>
        <taxon>Portunoidea</taxon>
        <taxon>Portunidae</taxon>
        <taxon>Portuninae</taxon>
        <taxon>Portunus</taxon>
    </lineage>
</organism>
<gene>
    <name evidence="1" type="ORF">E2C01_040101</name>
</gene>
<dbReference type="EMBL" id="VSRR010007176">
    <property type="protein sequence ID" value="MPC46380.1"/>
    <property type="molecule type" value="Genomic_DNA"/>
</dbReference>
<keyword evidence="2" id="KW-1185">Reference proteome</keyword>